<dbReference type="EMBL" id="JAPMKX010000002">
    <property type="protein sequence ID" value="MCX7537821.1"/>
    <property type="molecule type" value="Genomic_DNA"/>
</dbReference>
<dbReference type="SUPFAM" id="SSF51905">
    <property type="entry name" value="FAD/NAD(P)-binding domain"/>
    <property type="match status" value="1"/>
</dbReference>
<accession>A0A9Q4GMJ4</accession>
<dbReference type="PANTHER" id="PTHR43734">
    <property type="entry name" value="PHYTOENE DESATURASE"/>
    <property type="match status" value="1"/>
</dbReference>
<comment type="caution">
    <text evidence="7">The sequence shown here is derived from an EMBL/GenBank/DDBJ whole genome shotgun (WGS) entry which is preliminary data.</text>
</comment>
<name>A0A9Q4GMJ4_9CORY</name>
<keyword evidence="3 4" id="KW-0560">Oxidoreductase</keyword>
<reference evidence="7" key="2">
    <citation type="submission" date="2022-11" db="EMBL/GenBank/DDBJ databases">
        <title>Corynebacterium sp. isolated from Penguins.</title>
        <authorList>
            <person name="Sedlar K."/>
            <person name="Svec P."/>
        </authorList>
    </citation>
    <scope>NUCLEOTIDE SEQUENCE</scope>
    <source>
        <strain evidence="7">P5875</strain>
    </source>
</reference>
<evidence type="ECO:0000256" key="3">
    <source>
        <dbReference type="ARBA" id="ARBA00023002"/>
    </source>
</evidence>
<dbReference type="EC" id="1.-.-.-" evidence="7"/>
<dbReference type="Proteomes" id="UP001070238">
    <property type="component" value="Unassembled WGS sequence"/>
</dbReference>
<evidence type="ECO:0000256" key="4">
    <source>
        <dbReference type="RuleBase" id="RU362075"/>
    </source>
</evidence>
<evidence type="ECO:0000259" key="5">
    <source>
        <dbReference type="Pfam" id="PF01593"/>
    </source>
</evidence>
<protein>
    <submittedName>
        <fullName evidence="6 7">Phytoene desaturase</fullName>
        <ecNumber evidence="7">1.-.-.-</ecNumber>
    </submittedName>
</protein>
<organism evidence="7 9">
    <name type="scientific">Corynebacterium antarcticum</name>
    <dbReference type="NCBI Taxonomy" id="2800405"/>
    <lineage>
        <taxon>Bacteria</taxon>
        <taxon>Bacillati</taxon>
        <taxon>Actinomycetota</taxon>
        <taxon>Actinomycetes</taxon>
        <taxon>Mycobacteriales</taxon>
        <taxon>Corynebacteriaceae</taxon>
        <taxon>Corynebacterium</taxon>
    </lineage>
</organism>
<evidence type="ECO:0000256" key="1">
    <source>
        <dbReference type="ARBA" id="ARBA00004829"/>
    </source>
</evidence>
<dbReference type="Pfam" id="PF01593">
    <property type="entry name" value="Amino_oxidase"/>
    <property type="match status" value="1"/>
</dbReference>
<dbReference type="AlphaFoldDB" id="A0A9Q4GMJ4"/>
<dbReference type="InterPro" id="IPR014105">
    <property type="entry name" value="Carotenoid/retinoid_OxRdtase"/>
</dbReference>
<reference evidence="6" key="1">
    <citation type="submission" date="2021-01" db="EMBL/GenBank/DDBJ databases">
        <title>Characterization of Corynebacterium spp. from penguins.</title>
        <authorList>
            <person name="Svec P."/>
        </authorList>
    </citation>
    <scope>NUCLEOTIDE SEQUENCE</scope>
    <source>
        <strain evidence="6">CCM 8835</strain>
    </source>
</reference>
<dbReference type="Proteomes" id="UP000650005">
    <property type="component" value="Unassembled WGS sequence"/>
</dbReference>
<comment type="pathway">
    <text evidence="1 4">Carotenoid biosynthesis.</text>
</comment>
<comment type="similarity">
    <text evidence="4">Belongs to the carotenoid/retinoid oxidoreductase family.</text>
</comment>
<sequence>MTAAGGRKAGRPRTAVVIGAGVAGLATGALLAREGLAVTVYDSLVETGGRAGSLTVADGPGFRWDTGPSWYLMPDAFDHFFRLMGTSTEDELDLVTLDPAYRIYPEAREPLDVPAGRAEAVEMFERIEPGAGAALDRYLESAADAYRIAVDRFLYTTFSGVRDFTAREVRSRLGLLATLLTTSLGAFAARYVRDTRLRQILTYPSVFLASRPGSTPALYHLMSHTDLDQGVRYPMGGFAAVIEALDRVARRAGVDIVTGTRVLEITTSGARRSPGPVLLGRFRRPVAAATGVRVRRADGTVEQVPADVVVSCADLHHTENALLPAELRSYPEKWWGTRDPGPGTVLLMLGVRGELPELAHHTLLFSRDWDADFDAVFEGVLPEDGLPASRSIYISKPSATDPGVAPDGHENLFVLIPVPADPQLGHGDAYRSRAATLVDGIADAAIDQIGRRIGVDDLADRIVVRRTLGPGDFSERYNSWRGSALGPAHTLRQSAFLRGSNASALVAGLYYAGATTLPGVGVPMCLISAENVVKRLRGDRSSAPLSE</sequence>
<feature type="domain" description="Amine oxidase" evidence="5">
    <location>
        <begin position="22"/>
        <end position="535"/>
    </location>
</feature>
<dbReference type="NCBIfam" id="TIGR02734">
    <property type="entry name" value="crtI_fam"/>
    <property type="match status" value="1"/>
</dbReference>
<dbReference type="InterPro" id="IPR002937">
    <property type="entry name" value="Amino_oxidase"/>
</dbReference>
<keyword evidence="8" id="KW-1185">Reference proteome</keyword>
<dbReference type="EMBL" id="JAENIP010000012">
    <property type="protein sequence ID" value="MBK1844262.1"/>
    <property type="molecule type" value="Genomic_DNA"/>
</dbReference>
<dbReference type="GO" id="GO:0016491">
    <property type="term" value="F:oxidoreductase activity"/>
    <property type="evidence" value="ECO:0007669"/>
    <property type="project" value="UniProtKB-KW"/>
</dbReference>
<evidence type="ECO:0000313" key="6">
    <source>
        <dbReference type="EMBL" id="MBK1844262.1"/>
    </source>
</evidence>
<evidence type="ECO:0000313" key="8">
    <source>
        <dbReference type="Proteomes" id="UP000650005"/>
    </source>
</evidence>
<evidence type="ECO:0000256" key="2">
    <source>
        <dbReference type="ARBA" id="ARBA00022746"/>
    </source>
</evidence>
<dbReference type="InterPro" id="IPR036188">
    <property type="entry name" value="FAD/NAD-bd_sf"/>
</dbReference>
<keyword evidence="2 4" id="KW-0125">Carotenoid biosynthesis</keyword>
<dbReference type="Gene3D" id="3.50.50.60">
    <property type="entry name" value="FAD/NAD(P)-binding domain"/>
    <property type="match status" value="2"/>
</dbReference>
<gene>
    <name evidence="7" type="primary">crtI</name>
    <name evidence="6" type="ORF">JIM95_06665</name>
    <name evidence="7" type="ORF">OS123_04590</name>
</gene>
<dbReference type="PANTHER" id="PTHR43734:SF1">
    <property type="entry name" value="PHYTOENE DESATURASE"/>
    <property type="match status" value="1"/>
</dbReference>
<dbReference type="RefSeq" id="WP_200258241.1">
    <property type="nucleotide sequence ID" value="NZ_JAENIP020000002.1"/>
</dbReference>
<evidence type="ECO:0000313" key="7">
    <source>
        <dbReference type="EMBL" id="MCX7537821.1"/>
    </source>
</evidence>
<proteinExistence type="inferred from homology"/>
<evidence type="ECO:0000313" key="9">
    <source>
        <dbReference type="Proteomes" id="UP001070238"/>
    </source>
</evidence>
<dbReference type="GO" id="GO:0016117">
    <property type="term" value="P:carotenoid biosynthetic process"/>
    <property type="evidence" value="ECO:0007669"/>
    <property type="project" value="UniProtKB-KW"/>
</dbReference>